<dbReference type="InterPro" id="IPR019621">
    <property type="entry name" value="DUF2491"/>
</dbReference>
<dbReference type="EMBL" id="JAEUXJ010000014">
    <property type="protein sequence ID" value="MBL6458340.1"/>
    <property type="molecule type" value="Genomic_DNA"/>
</dbReference>
<sequence>MDRMRRQNQPVQPRPQQPPVRPAPYDQSSGQADPGWWRRGGTMGGGWSAPRGVPSGGGWGGGMGGGWGGGLGQRSFGVWDGVFLWFLLSNLARAGSTDFFHNHQDDPGYREWRQEAERRAQTDAETRARLDELDRRLAERQGQPRDPNYLPPDVPADVAMAPRPDARTPSTAAPPPAASPPEAVSDAGGLSPLTLLVLLGGGGALFLLARRRRQAATAGQAAAPSGSPATGRPMPDIHSAAPRFRVGMTITCDPTPFLLGAGALQVPVPAFAESNPQVSIQAVGRIREGSEELARLYLPDGRGLFQLHADARGQIEECRYFGLLDEVVPADEAEWAAWLDPQQGMIGWPEFQTKNGKLYARLWAPGEGPVPPRLMTERIESLEGIRQVQSRAMLYAAPTGIAAPGPETEYILVSAQEEGGRAWVEIRAGIDINPASLSLV</sequence>
<feature type="region of interest" description="Disordered" evidence="1">
    <location>
        <begin position="218"/>
        <end position="238"/>
    </location>
</feature>
<accession>A0ABS1V9J7</accession>
<feature type="compositionally biased region" description="Pro residues" evidence="1">
    <location>
        <begin position="12"/>
        <end position="22"/>
    </location>
</feature>
<feature type="region of interest" description="Disordered" evidence="1">
    <location>
        <begin position="137"/>
        <end position="185"/>
    </location>
</feature>
<gene>
    <name evidence="2" type="ORF">JMJ55_23660</name>
</gene>
<proteinExistence type="predicted"/>
<name>A0ABS1V9J7_9PROT</name>
<dbReference type="Pfam" id="PF10679">
    <property type="entry name" value="DUF2491"/>
    <property type="match status" value="1"/>
</dbReference>
<keyword evidence="3" id="KW-1185">Reference proteome</keyword>
<feature type="compositionally biased region" description="Low complexity" evidence="1">
    <location>
        <begin position="218"/>
        <end position="232"/>
    </location>
</feature>
<organism evidence="2 3">
    <name type="scientific">Belnapia mucosa</name>
    <dbReference type="NCBI Taxonomy" id="2804532"/>
    <lineage>
        <taxon>Bacteria</taxon>
        <taxon>Pseudomonadati</taxon>
        <taxon>Pseudomonadota</taxon>
        <taxon>Alphaproteobacteria</taxon>
        <taxon>Acetobacterales</taxon>
        <taxon>Roseomonadaceae</taxon>
        <taxon>Belnapia</taxon>
    </lineage>
</organism>
<feature type="compositionally biased region" description="Gly residues" evidence="1">
    <location>
        <begin position="54"/>
        <end position="66"/>
    </location>
</feature>
<evidence type="ECO:0000313" key="3">
    <source>
        <dbReference type="Proteomes" id="UP000606490"/>
    </source>
</evidence>
<comment type="caution">
    <text evidence="2">The sequence shown here is derived from an EMBL/GenBank/DDBJ whole genome shotgun (WGS) entry which is preliminary data.</text>
</comment>
<feature type="compositionally biased region" description="Low complexity" evidence="1">
    <location>
        <begin position="155"/>
        <end position="171"/>
    </location>
</feature>
<evidence type="ECO:0000313" key="2">
    <source>
        <dbReference type="EMBL" id="MBL6458340.1"/>
    </source>
</evidence>
<reference evidence="2 3" key="1">
    <citation type="submission" date="2021-01" db="EMBL/GenBank/DDBJ databases">
        <title>Belnapia mucosa sp. nov. and Belnapia arida sp. nov., isolated from the Tabernas Desert (Almeria, Spain).</title>
        <authorList>
            <person name="Molina-Menor E."/>
            <person name="Vidal-Verdu A."/>
            <person name="Calonge A."/>
            <person name="Satari L."/>
            <person name="Pereto Magraner J."/>
            <person name="Porcar Miralles M."/>
        </authorList>
    </citation>
    <scope>NUCLEOTIDE SEQUENCE [LARGE SCALE GENOMIC DNA]</scope>
    <source>
        <strain evidence="2 3">T6</strain>
    </source>
</reference>
<protein>
    <submittedName>
        <fullName evidence="2">DUF2491 family protein</fullName>
    </submittedName>
</protein>
<evidence type="ECO:0000256" key="1">
    <source>
        <dbReference type="SAM" id="MobiDB-lite"/>
    </source>
</evidence>
<feature type="region of interest" description="Disordered" evidence="1">
    <location>
        <begin position="1"/>
        <end position="66"/>
    </location>
</feature>
<dbReference type="Proteomes" id="UP000606490">
    <property type="component" value="Unassembled WGS sequence"/>
</dbReference>